<dbReference type="InterPro" id="IPR036249">
    <property type="entry name" value="Thioredoxin-like_sf"/>
</dbReference>
<evidence type="ECO:0000313" key="4">
    <source>
        <dbReference type="Proteomes" id="UP000751190"/>
    </source>
</evidence>
<dbReference type="SFLD" id="SFLDS00019">
    <property type="entry name" value="Glutathione_Transferase_(cytos"/>
    <property type="match status" value="1"/>
</dbReference>
<keyword evidence="4" id="KW-1185">Reference proteome</keyword>
<feature type="compositionally biased region" description="Basic and acidic residues" evidence="1">
    <location>
        <begin position="311"/>
        <end position="323"/>
    </location>
</feature>
<dbReference type="Pfam" id="PF02798">
    <property type="entry name" value="GST_N"/>
    <property type="match status" value="1"/>
</dbReference>
<dbReference type="Pfam" id="PF14497">
    <property type="entry name" value="GST_C_3"/>
    <property type="match status" value="1"/>
</dbReference>
<dbReference type="SUPFAM" id="SSF52833">
    <property type="entry name" value="Thioredoxin-like"/>
    <property type="match status" value="1"/>
</dbReference>
<evidence type="ECO:0000313" key="3">
    <source>
        <dbReference type="EMBL" id="KAG8469850.1"/>
    </source>
</evidence>
<evidence type="ECO:0000256" key="1">
    <source>
        <dbReference type="SAM" id="MobiDB-lite"/>
    </source>
</evidence>
<dbReference type="InterPro" id="IPR004045">
    <property type="entry name" value="Glutathione_S-Trfase_N"/>
</dbReference>
<dbReference type="InterPro" id="IPR036282">
    <property type="entry name" value="Glutathione-S-Trfase_C_sf"/>
</dbReference>
<gene>
    <name evidence="3" type="ORF">KFE25_006305</name>
</gene>
<comment type="caution">
    <text evidence="3">The sequence shown here is derived from an EMBL/GenBank/DDBJ whole genome shotgun (WGS) entry which is preliminary data.</text>
</comment>
<dbReference type="InterPro" id="IPR040079">
    <property type="entry name" value="Glutathione_S-Trfase"/>
</dbReference>
<dbReference type="Proteomes" id="UP000751190">
    <property type="component" value="Unassembled WGS sequence"/>
</dbReference>
<protein>
    <recommendedName>
        <fullName evidence="2">GST N-terminal domain-containing protein</fullName>
    </recommendedName>
</protein>
<reference evidence="3" key="1">
    <citation type="submission" date="2021-05" db="EMBL/GenBank/DDBJ databases">
        <title>The genome of the haptophyte Pavlova lutheri (Diacronema luteri, Pavlovales) - a model for lipid biosynthesis in eukaryotic algae.</title>
        <authorList>
            <person name="Hulatt C.J."/>
            <person name="Posewitz M.C."/>
        </authorList>
    </citation>
    <scope>NUCLEOTIDE SEQUENCE</scope>
    <source>
        <strain evidence="3">NIVA-4/92</strain>
    </source>
</reference>
<dbReference type="GO" id="GO:0004364">
    <property type="term" value="F:glutathione transferase activity"/>
    <property type="evidence" value="ECO:0007669"/>
    <property type="project" value="TreeGrafter"/>
</dbReference>
<dbReference type="InterPro" id="IPR050213">
    <property type="entry name" value="GST_superfamily"/>
</dbReference>
<dbReference type="Gene3D" id="1.20.1050.130">
    <property type="match status" value="1"/>
</dbReference>
<dbReference type="PROSITE" id="PS50404">
    <property type="entry name" value="GST_NTER"/>
    <property type="match status" value="1"/>
</dbReference>
<accession>A0A8J6CH59</accession>
<feature type="domain" description="GST N-terminal" evidence="2">
    <location>
        <begin position="40"/>
        <end position="120"/>
    </location>
</feature>
<dbReference type="CDD" id="cd03039">
    <property type="entry name" value="GST_N_Sigma_like"/>
    <property type="match status" value="1"/>
</dbReference>
<dbReference type="GO" id="GO:0006749">
    <property type="term" value="P:glutathione metabolic process"/>
    <property type="evidence" value="ECO:0007669"/>
    <property type="project" value="TreeGrafter"/>
</dbReference>
<proteinExistence type="predicted"/>
<dbReference type="InterPro" id="IPR004046">
    <property type="entry name" value="GST_C"/>
</dbReference>
<organism evidence="3 4">
    <name type="scientific">Diacronema lutheri</name>
    <name type="common">Unicellular marine alga</name>
    <name type="synonym">Monochrysis lutheri</name>
    <dbReference type="NCBI Taxonomy" id="2081491"/>
    <lineage>
        <taxon>Eukaryota</taxon>
        <taxon>Haptista</taxon>
        <taxon>Haptophyta</taxon>
        <taxon>Pavlovophyceae</taxon>
        <taxon>Pavlovales</taxon>
        <taxon>Pavlovaceae</taxon>
        <taxon>Diacronema</taxon>
    </lineage>
</organism>
<dbReference type="OMA" id="HYFAIRG"/>
<feature type="compositionally biased region" description="Acidic residues" evidence="1">
    <location>
        <begin position="279"/>
        <end position="310"/>
    </location>
</feature>
<feature type="region of interest" description="Disordered" evidence="1">
    <location>
        <begin position="274"/>
        <end position="323"/>
    </location>
</feature>
<dbReference type="PANTHER" id="PTHR11571">
    <property type="entry name" value="GLUTATHIONE S-TRANSFERASE"/>
    <property type="match status" value="1"/>
</dbReference>
<sequence>MPPKKGKTIDSLSGPHPRAVVRFRPADWSPVLIASGLSAEPYTLHYFAIRGLGELPRLMLELAQMPYDSVLYWDTKEFKAAAPFGQMPLFMGGDLEDADQVLCQSSSIVRYIAKEANLDGSEQGAVGESRADMVFECSKDLGSNKNAIHTQTDADKEKFHGMLTKASELLDEYEGPFFSGMAATYGDVGMFHSLSTVEELKPGYLKANGFEDLSAFVTMFAELPPIAAYLASSRRMPLTNNEVGDVPWAADGYKYKTPLNAELYAEEYVETTYQLRGDGDDDDDDDDDEMAGEDDDDDEAQEGEEEEEVETVNRERPAKKSRK</sequence>
<dbReference type="OrthoDB" id="414243at2759"/>
<name>A0A8J6CH59_DIALT</name>
<evidence type="ECO:0000259" key="2">
    <source>
        <dbReference type="PROSITE" id="PS50404"/>
    </source>
</evidence>
<dbReference type="EMBL" id="JAGTXO010000002">
    <property type="protein sequence ID" value="KAG8469850.1"/>
    <property type="molecule type" value="Genomic_DNA"/>
</dbReference>
<dbReference type="SUPFAM" id="SSF47616">
    <property type="entry name" value="GST C-terminal domain-like"/>
    <property type="match status" value="1"/>
</dbReference>
<dbReference type="AlphaFoldDB" id="A0A8J6CH59"/>